<evidence type="ECO:0000256" key="2">
    <source>
        <dbReference type="ARBA" id="ARBA00003921"/>
    </source>
</evidence>
<keyword evidence="8" id="KW-0285">Flavoprotein</keyword>
<dbReference type="InterPro" id="IPR036318">
    <property type="entry name" value="FAD-bd_PCMH-like_sf"/>
</dbReference>
<dbReference type="SUPFAM" id="SSF56194">
    <property type="entry name" value="Uridine diphospho-N-Acetylenolpyruvylglucosamine reductase, MurB, C-terminal domain"/>
    <property type="match status" value="1"/>
</dbReference>
<keyword evidence="9" id="KW-0274">FAD</keyword>
<comment type="cofactor">
    <cofactor evidence="1">
        <name>FAD</name>
        <dbReference type="ChEBI" id="CHEBI:57692"/>
    </cofactor>
</comment>
<evidence type="ECO:0000256" key="13">
    <source>
        <dbReference type="ARBA" id="ARBA00023002"/>
    </source>
</evidence>
<organism evidence="18">
    <name type="scientific">hydrothermal vent metagenome</name>
    <dbReference type="NCBI Taxonomy" id="652676"/>
    <lineage>
        <taxon>unclassified sequences</taxon>
        <taxon>metagenomes</taxon>
        <taxon>ecological metagenomes</taxon>
    </lineage>
</organism>
<evidence type="ECO:0000256" key="12">
    <source>
        <dbReference type="ARBA" id="ARBA00022984"/>
    </source>
</evidence>
<feature type="domain" description="FAD-binding PCMH-type" evidence="17">
    <location>
        <begin position="70"/>
        <end position="244"/>
    </location>
</feature>
<dbReference type="PANTHER" id="PTHR21071">
    <property type="entry name" value="UDP-N-ACETYLENOLPYRUVOYLGLUCOSAMINE REDUCTASE"/>
    <property type="match status" value="1"/>
</dbReference>
<dbReference type="UniPathway" id="UPA00219"/>
<dbReference type="InterPro" id="IPR036635">
    <property type="entry name" value="MurB_C_sf"/>
</dbReference>
<dbReference type="InterPro" id="IPR006094">
    <property type="entry name" value="Oxid_FAD_bind_N"/>
</dbReference>
<name>A0A3B1D7H0_9ZZZZ</name>
<evidence type="ECO:0000256" key="1">
    <source>
        <dbReference type="ARBA" id="ARBA00001974"/>
    </source>
</evidence>
<dbReference type="Gene3D" id="3.30.43.10">
    <property type="entry name" value="Uridine Diphospho-n-acetylenolpyruvylglucosamine Reductase, domain 2"/>
    <property type="match status" value="1"/>
</dbReference>
<dbReference type="InterPro" id="IPR011601">
    <property type="entry name" value="MurB_C"/>
</dbReference>
<keyword evidence="11" id="KW-0133">Cell shape</keyword>
<evidence type="ECO:0000256" key="8">
    <source>
        <dbReference type="ARBA" id="ARBA00022630"/>
    </source>
</evidence>
<dbReference type="EMBL" id="UOGG01000220">
    <property type="protein sequence ID" value="VAX32763.1"/>
    <property type="molecule type" value="Genomic_DNA"/>
</dbReference>
<dbReference type="Gene3D" id="3.90.78.10">
    <property type="entry name" value="UDP-N-acetylenolpyruvoylglucosamine reductase, C-terminal domain"/>
    <property type="match status" value="1"/>
</dbReference>
<dbReference type="GO" id="GO:0005829">
    <property type="term" value="C:cytosol"/>
    <property type="evidence" value="ECO:0007669"/>
    <property type="project" value="TreeGrafter"/>
</dbReference>
<protein>
    <recommendedName>
        <fullName evidence="5">UDP-N-acetylmuramate dehydrogenase</fullName>
        <ecNumber evidence="5">1.3.1.98</ecNumber>
    </recommendedName>
</protein>
<dbReference type="GO" id="GO:0008762">
    <property type="term" value="F:UDP-N-acetylmuramate dehydrogenase activity"/>
    <property type="evidence" value="ECO:0007669"/>
    <property type="project" value="UniProtKB-EC"/>
</dbReference>
<dbReference type="EC" id="1.3.1.98" evidence="5"/>
<comment type="subcellular location">
    <subcellularLocation>
        <location evidence="3">Cytoplasm</location>
    </subcellularLocation>
</comment>
<evidence type="ECO:0000256" key="11">
    <source>
        <dbReference type="ARBA" id="ARBA00022960"/>
    </source>
</evidence>
<dbReference type="NCBIfam" id="NF010480">
    <property type="entry name" value="PRK13905.1"/>
    <property type="match status" value="1"/>
</dbReference>
<evidence type="ECO:0000256" key="3">
    <source>
        <dbReference type="ARBA" id="ARBA00004496"/>
    </source>
</evidence>
<dbReference type="AlphaFoldDB" id="A0A3B1D7H0"/>
<dbReference type="PROSITE" id="PS51387">
    <property type="entry name" value="FAD_PCMH"/>
    <property type="match status" value="1"/>
</dbReference>
<evidence type="ECO:0000256" key="4">
    <source>
        <dbReference type="ARBA" id="ARBA00004752"/>
    </source>
</evidence>
<evidence type="ECO:0000256" key="6">
    <source>
        <dbReference type="ARBA" id="ARBA00022490"/>
    </source>
</evidence>
<evidence type="ECO:0000256" key="5">
    <source>
        <dbReference type="ARBA" id="ARBA00012518"/>
    </source>
</evidence>
<comment type="function">
    <text evidence="2">Cell wall formation.</text>
</comment>
<keyword evidence="13 18" id="KW-0560">Oxidoreductase</keyword>
<dbReference type="GO" id="GO:0051301">
    <property type="term" value="P:cell division"/>
    <property type="evidence" value="ECO:0007669"/>
    <property type="project" value="UniProtKB-KW"/>
</dbReference>
<dbReference type="GO" id="GO:0071555">
    <property type="term" value="P:cell wall organization"/>
    <property type="evidence" value="ECO:0007669"/>
    <property type="project" value="UniProtKB-KW"/>
</dbReference>
<accession>A0A3B1D7H0</accession>
<keyword evidence="10" id="KW-0521">NADP</keyword>
<evidence type="ECO:0000256" key="15">
    <source>
        <dbReference type="ARBA" id="ARBA00023316"/>
    </source>
</evidence>
<dbReference type="Gene3D" id="3.30.465.10">
    <property type="match status" value="1"/>
</dbReference>
<dbReference type="SUPFAM" id="SSF56176">
    <property type="entry name" value="FAD-binding/transporter-associated domain-like"/>
    <property type="match status" value="1"/>
</dbReference>
<dbReference type="InterPro" id="IPR016167">
    <property type="entry name" value="FAD-bd_PCMH_sub1"/>
</dbReference>
<dbReference type="Pfam" id="PF02873">
    <property type="entry name" value="MurB_C"/>
    <property type="match status" value="1"/>
</dbReference>
<dbReference type="PANTHER" id="PTHR21071:SF4">
    <property type="entry name" value="UDP-N-ACETYLENOLPYRUVOYLGLUCOSAMINE REDUCTASE"/>
    <property type="match status" value="1"/>
</dbReference>
<evidence type="ECO:0000256" key="14">
    <source>
        <dbReference type="ARBA" id="ARBA00023306"/>
    </source>
</evidence>
<keyword evidence="12" id="KW-0573">Peptidoglycan synthesis</keyword>
<gene>
    <name evidence="18" type="ORF">MNBD_NITROSPINAE05-517</name>
</gene>
<dbReference type="NCBIfam" id="TIGR00179">
    <property type="entry name" value="murB"/>
    <property type="match status" value="1"/>
</dbReference>
<evidence type="ECO:0000256" key="9">
    <source>
        <dbReference type="ARBA" id="ARBA00022827"/>
    </source>
</evidence>
<reference evidence="18" key="1">
    <citation type="submission" date="2018-06" db="EMBL/GenBank/DDBJ databases">
        <authorList>
            <person name="Zhirakovskaya E."/>
        </authorList>
    </citation>
    <scope>NUCLEOTIDE SEQUENCE</scope>
</reference>
<evidence type="ECO:0000313" key="18">
    <source>
        <dbReference type="EMBL" id="VAX32763.1"/>
    </source>
</evidence>
<keyword evidence="14" id="KW-0131">Cell cycle</keyword>
<keyword evidence="15" id="KW-0961">Cell wall biogenesis/degradation</keyword>
<dbReference type="GO" id="GO:0008360">
    <property type="term" value="P:regulation of cell shape"/>
    <property type="evidence" value="ECO:0007669"/>
    <property type="project" value="UniProtKB-KW"/>
</dbReference>
<evidence type="ECO:0000256" key="7">
    <source>
        <dbReference type="ARBA" id="ARBA00022618"/>
    </source>
</evidence>
<dbReference type="GO" id="GO:0071949">
    <property type="term" value="F:FAD binding"/>
    <property type="evidence" value="ECO:0007669"/>
    <property type="project" value="InterPro"/>
</dbReference>
<evidence type="ECO:0000256" key="16">
    <source>
        <dbReference type="ARBA" id="ARBA00048914"/>
    </source>
</evidence>
<evidence type="ECO:0000259" key="17">
    <source>
        <dbReference type="PROSITE" id="PS51387"/>
    </source>
</evidence>
<keyword evidence="6" id="KW-0963">Cytoplasm</keyword>
<dbReference type="GO" id="GO:0009252">
    <property type="term" value="P:peptidoglycan biosynthetic process"/>
    <property type="evidence" value="ECO:0007669"/>
    <property type="project" value="UniProtKB-UniPathway"/>
</dbReference>
<sequence>MLSESWKRKLINFTHSGVGQRFPPRLELPKTVLGRKLRQRKIKMDPFPWISKIKGEIRRDELMTAHTSIRVGGPADFFILPKDIQDLQTIFRKKGNVPVFALGEGTNLLVKDSGIRGIVICLKNSFRTLETPVFTQSADKKETAVIKVGAGVKLSYLAKYAARYSLTGIEHLVGIPGSLGGAVIMNAGAEGTEIGPFIRTVTRVKANGDVEVLKGEEIAFSYRKSVFPSEGGIVIEAEIELAKGDTEAIHKTMASHLARRSATQPLTVPNSGSIFKNPPNDSAGRLIESAGLKGHSVGQARVSLKHANFIVNKGNASAKDVLELIAHIQSVVAEKTGIKLEREIVVMGG</sequence>
<comment type="pathway">
    <text evidence="4">Cell wall biogenesis; peptidoglycan biosynthesis.</text>
</comment>
<dbReference type="InterPro" id="IPR016169">
    <property type="entry name" value="FAD-bd_PCMH_sub2"/>
</dbReference>
<dbReference type="Pfam" id="PF01565">
    <property type="entry name" value="FAD_binding_4"/>
    <property type="match status" value="1"/>
</dbReference>
<proteinExistence type="inferred from homology"/>
<evidence type="ECO:0000256" key="10">
    <source>
        <dbReference type="ARBA" id="ARBA00022857"/>
    </source>
</evidence>
<keyword evidence="7" id="KW-0132">Cell division</keyword>
<dbReference type="InterPro" id="IPR016166">
    <property type="entry name" value="FAD-bd_PCMH"/>
</dbReference>
<dbReference type="InterPro" id="IPR003170">
    <property type="entry name" value="MurB"/>
</dbReference>
<dbReference type="HAMAP" id="MF_00037">
    <property type="entry name" value="MurB"/>
    <property type="match status" value="1"/>
</dbReference>
<comment type="catalytic activity">
    <reaction evidence="16">
        <text>UDP-N-acetyl-alpha-D-muramate + NADP(+) = UDP-N-acetyl-3-O-(1-carboxyvinyl)-alpha-D-glucosamine + NADPH + H(+)</text>
        <dbReference type="Rhea" id="RHEA:12248"/>
        <dbReference type="ChEBI" id="CHEBI:15378"/>
        <dbReference type="ChEBI" id="CHEBI:57783"/>
        <dbReference type="ChEBI" id="CHEBI:58349"/>
        <dbReference type="ChEBI" id="CHEBI:68483"/>
        <dbReference type="ChEBI" id="CHEBI:70757"/>
        <dbReference type="EC" id="1.3.1.98"/>
    </reaction>
</comment>